<keyword evidence="3 9" id="KW-0347">Helicase</keyword>
<dbReference type="Pfam" id="PF00271">
    <property type="entry name" value="Helicase_C"/>
    <property type="match status" value="1"/>
</dbReference>
<dbReference type="PANTHER" id="PTHR47961:SF1">
    <property type="entry name" value="ATP-DEPENDENT HELICASE MJ1401-RELATED"/>
    <property type="match status" value="1"/>
</dbReference>
<dbReference type="PROSITE" id="PS51194">
    <property type="entry name" value="HELICASE_CTER"/>
    <property type="match status" value="1"/>
</dbReference>
<evidence type="ECO:0000313" key="9">
    <source>
        <dbReference type="EMBL" id="HII69937.1"/>
    </source>
</evidence>
<comment type="caution">
    <text evidence="9">The sequence shown here is derived from an EMBL/GenBank/DDBJ whole genome shotgun (WGS) entry which is preliminary data.</text>
</comment>
<dbReference type="PANTHER" id="PTHR47961">
    <property type="entry name" value="DNA POLYMERASE THETA, PUTATIVE (AFU_ORTHOLOGUE AFUA_1G05260)-RELATED"/>
    <property type="match status" value="1"/>
</dbReference>
<keyword evidence="2" id="KW-0378">Hydrolase</keyword>
<evidence type="ECO:0000259" key="8">
    <source>
        <dbReference type="PROSITE" id="PS51195"/>
    </source>
</evidence>
<dbReference type="GO" id="GO:0005524">
    <property type="term" value="F:ATP binding"/>
    <property type="evidence" value="ECO:0007669"/>
    <property type="project" value="UniProtKB-KW"/>
</dbReference>
<evidence type="ECO:0000313" key="10">
    <source>
        <dbReference type="Proteomes" id="UP000619545"/>
    </source>
</evidence>
<dbReference type="GO" id="GO:0016787">
    <property type="term" value="F:hydrolase activity"/>
    <property type="evidence" value="ECO:0007669"/>
    <property type="project" value="UniProtKB-KW"/>
</dbReference>
<dbReference type="PROSITE" id="PS51192">
    <property type="entry name" value="HELICASE_ATP_BIND_1"/>
    <property type="match status" value="1"/>
</dbReference>
<dbReference type="InterPro" id="IPR050474">
    <property type="entry name" value="Hel308_SKI2-like"/>
</dbReference>
<dbReference type="InterPro" id="IPR014014">
    <property type="entry name" value="RNA_helicase_DEAD_Q_motif"/>
</dbReference>
<name>A0A832WM64_9EURY</name>
<dbReference type="Pfam" id="PF19131">
    <property type="entry name" value="DUF5814"/>
    <property type="match status" value="1"/>
</dbReference>
<dbReference type="InterPro" id="IPR027417">
    <property type="entry name" value="P-loop_NTPase"/>
</dbReference>
<dbReference type="GeneID" id="1476936"/>
<evidence type="ECO:0000259" key="6">
    <source>
        <dbReference type="PROSITE" id="PS51192"/>
    </source>
</evidence>
<protein>
    <submittedName>
        <fullName evidence="9">DEAD/DEAH box helicase</fullName>
    </submittedName>
</protein>
<dbReference type="InterPro" id="IPR014001">
    <property type="entry name" value="Helicase_ATP-bd"/>
</dbReference>
<dbReference type="Pfam" id="PF00270">
    <property type="entry name" value="DEAD"/>
    <property type="match status" value="1"/>
</dbReference>
<accession>A0A832WM64</accession>
<dbReference type="InterPro" id="IPR001650">
    <property type="entry name" value="Helicase_C-like"/>
</dbReference>
<feature type="short sequence motif" description="Q motif" evidence="5">
    <location>
        <begin position="188"/>
        <end position="216"/>
    </location>
</feature>
<dbReference type="PROSITE" id="PS51195">
    <property type="entry name" value="Q_MOTIF"/>
    <property type="match status" value="1"/>
</dbReference>
<evidence type="ECO:0000256" key="4">
    <source>
        <dbReference type="ARBA" id="ARBA00022840"/>
    </source>
</evidence>
<dbReference type="Gene3D" id="3.40.50.300">
    <property type="entry name" value="P-loop containing nucleotide triphosphate hydrolases"/>
    <property type="match status" value="2"/>
</dbReference>
<dbReference type="InterPro" id="IPR011545">
    <property type="entry name" value="DEAD/DEAH_box_helicase_dom"/>
</dbReference>
<evidence type="ECO:0000256" key="5">
    <source>
        <dbReference type="PROSITE-ProRule" id="PRU00552"/>
    </source>
</evidence>
<dbReference type="GO" id="GO:0003676">
    <property type="term" value="F:nucleic acid binding"/>
    <property type="evidence" value="ECO:0007669"/>
    <property type="project" value="InterPro"/>
</dbReference>
<keyword evidence="4" id="KW-0067">ATP-binding</keyword>
<dbReference type="Proteomes" id="UP000619545">
    <property type="component" value="Unassembled WGS sequence"/>
</dbReference>
<sequence length="818" mass="91715">MITVVFTGYKGGKLRFVLAEGDPEDGAEISIEGHLELSGGGEPVRGVLGGEPTPPDRVLSELQKADRKIALPDVAEVVDRVLGEKIEVKELCRRCLASDRVTVLKHGYRFGEVEVCGRCAREILEEELRFRVPGFSQTLLEKLERLLHELRDIDRVVEMVDPAFDPAEEEEKTRWEIVEAEDEEEHRLPLTELDIPEELRRVLERMGYQELTPVQTKCVERGLLEGRNLLVVSPTGSGKTLVAELAGLTEVLREGRKMVYLVPLVALANQKHREFMEKYGRPLGIGVRLQVGAARLKEFSGPERGPSPRDADIIVGTYEGFDLLLRTGAVDPDDIGVVVIDEVHTLADERGPRLDGLVCRLKTLTGAQLLGLSATVGNPEELAEYLDAEPIVHNRRPVPLEYHLVINQDRRQKWDRIARLVESEWETEYSTGYRGQTIVFTYSRRNTHRLADLLNERTGLDVAPYHAGLPYDRRRSIERAFERGELAAVVTTAALGAGVDFPASQVIFESLAMGIEWLTPREFQQMAGRAGRPGYHDRGKVVLMVEPGRRYHRSQSETEDKVAFTLLESEPEPVEVEYDDEDEREQVLAHLVSGAAKSPGELERVCDESLGFAGDPMRRVKELREMGFVKGLEPTEKGRVAARYFTGPRTVHELSARAGSDPLRAVASVRPFERFQLSPSIKRAVERVTRMSVPSRLDDALSVIHSERKEVIERLPPKEKQKLVSLMKELDCGCDAFPHCEHVSQRASELALKVRLEGKSVYAIPRILEGRYGITAYPIDIANWLEEVVRLLECAGEIAEEPEMAAAAEALADPWSER</sequence>
<evidence type="ECO:0000256" key="3">
    <source>
        <dbReference type="ARBA" id="ARBA00022806"/>
    </source>
</evidence>
<dbReference type="GO" id="GO:0003724">
    <property type="term" value="F:RNA helicase activity"/>
    <property type="evidence" value="ECO:0007669"/>
    <property type="project" value="InterPro"/>
</dbReference>
<proteinExistence type="predicted"/>
<dbReference type="RefSeq" id="WP_011019203.1">
    <property type="nucleotide sequence ID" value="NZ_DUJS01000002.1"/>
</dbReference>
<dbReference type="GO" id="GO:0140097">
    <property type="term" value="F:catalytic activity, acting on DNA"/>
    <property type="evidence" value="ECO:0007669"/>
    <property type="project" value="UniProtKB-ARBA"/>
</dbReference>
<evidence type="ECO:0000259" key="7">
    <source>
        <dbReference type="PROSITE" id="PS51194"/>
    </source>
</evidence>
<evidence type="ECO:0000256" key="1">
    <source>
        <dbReference type="ARBA" id="ARBA00022741"/>
    </source>
</evidence>
<gene>
    <name evidence="9" type="ORF">HA336_01725</name>
</gene>
<reference evidence="9" key="1">
    <citation type="journal article" date="2020" name="bioRxiv">
        <title>A rank-normalized archaeal taxonomy based on genome phylogeny resolves widespread incomplete and uneven classifications.</title>
        <authorList>
            <person name="Rinke C."/>
            <person name="Chuvochina M."/>
            <person name="Mussig A.J."/>
            <person name="Chaumeil P.-A."/>
            <person name="Waite D.W."/>
            <person name="Whitman W.B."/>
            <person name="Parks D.H."/>
            <person name="Hugenholtz P."/>
        </authorList>
    </citation>
    <scope>NUCLEOTIDE SEQUENCE</scope>
    <source>
        <strain evidence="9">UBA8853</strain>
    </source>
</reference>
<organism evidence="9 10">
    <name type="scientific">Methanopyrus kandleri</name>
    <dbReference type="NCBI Taxonomy" id="2320"/>
    <lineage>
        <taxon>Archaea</taxon>
        <taxon>Methanobacteriati</taxon>
        <taxon>Methanobacteriota</taxon>
        <taxon>Methanomada group</taxon>
        <taxon>Methanopyri</taxon>
        <taxon>Methanopyrales</taxon>
        <taxon>Methanopyraceae</taxon>
        <taxon>Methanopyrus</taxon>
    </lineage>
</organism>
<dbReference type="AlphaFoldDB" id="A0A832WM64"/>
<dbReference type="SMART" id="SM00490">
    <property type="entry name" value="HELICc"/>
    <property type="match status" value="1"/>
</dbReference>
<feature type="domain" description="Helicase C-terminal" evidence="7">
    <location>
        <begin position="413"/>
        <end position="582"/>
    </location>
</feature>
<dbReference type="SUPFAM" id="SSF52540">
    <property type="entry name" value="P-loop containing nucleoside triphosphate hydrolases"/>
    <property type="match status" value="1"/>
</dbReference>
<dbReference type="SMART" id="SM00487">
    <property type="entry name" value="DEXDc"/>
    <property type="match status" value="1"/>
</dbReference>
<keyword evidence="1" id="KW-0547">Nucleotide-binding</keyword>
<dbReference type="EMBL" id="DUJS01000002">
    <property type="protein sequence ID" value="HII69937.1"/>
    <property type="molecule type" value="Genomic_DNA"/>
</dbReference>
<dbReference type="SMART" id="SM00382">
    <property type="entry name" value="AAA"/>
    <property type="match status" value="1"/>
</dbReference>
<feature type="domain" description="DEAD-box RNA helicase Q" evidence="8">
    <location>
        <begin position="188"/>
        <end position="216"/>
    </location>
</feature>
<evidence type="ECO:0000256" key="2">
    <source>
        <dbReference type="ARBA" id="ARBA00022801"/>
    </source>
</evidence>
<dbReference type="InterPro" id="IPR003593">
    <property type="entry name" value="AAA+_ATPase"/>
</dbReference>
<dbReference type="CDD" id="cd18795">
    <property type="entry name" value="SF2_C_Ski2"/>
    <property type="match status" value="1"/>
</dbReference>
<dbReference type="InterPro" id="IPR043852">
    <property type="entry name" value="DUF5814"/>
</dbReference>
<feature type="domain" description="Helicase ATP-binding" evidence="6">
    <location>
        <begin position="220"/>
        <end position="394"/>
    </location>
</feature>